<evidence type="ECO:0000259" key="2">
    <source>
        <dbReference type="Pfam" id="PF12146"/>
    </source>
</evidence>
<proteinExistence type="predicted"/>
<keyword evidence="4" id="KW-1185">Reference proteome</keyword>
<keyword evidence="1" id="KW-0472">Membrane</keyword>
<comment type="caution">
    <text evidence="3">The sequence shown here is derived from an EMBL/GenBank/DDBJ whole genome shotgun (WGS) entry which is preliminary data.</text>
</comment>
<sequence>MPNFLIYIAIILPAVLIGLGIALYIFQERLIFYPEKLSDKCQFKFDVPFSELTYTTEDGEKLNALLFEVENSKGVIYYHHGNAGNLELWGTKAIDFTSRGYDVLMYDYRGFGKSTGKIKNEKMLYNDAVMIYKKLLHDYAEKNIIIFGISLGTGIATKLAHENNPQLLILETPYYNFYDVSKFHYPYLPNSILLHYQFKNDKLLPELSQPIYLFHGTEDKTVPYNSSLRLEKLSENIKLFTIENGSHNDLNTFHYYHEKMDEILD</sequence>
<keyword evidence="1" id="KW-1133">Transmembrane helix</keyword>
<dbReference type="EMBL" id="VOOS01000002">
    <property type="protein sequence ID" value="TXB66041.1"/>
    <property type="molecule type" value="Genomic_DNA"/>
</dbReference>
<dbReference type="InterPro" id="IPR022742">
    <property type="entry name" value="Hydrolase_4"/>
</dbReference>
<dbReference type="PANTHER" id="PTHR12277">
    <property type="entry name" value="ALPHA/BETA HYDROLASE DOMAIN-CONTAINING PROTEIN"/>
    <property type="match status" value="1"/>
</dbReference>
<dbReference type="OrthoDB" id="9777090at2"/>
<evidence type="ECO:0000313" key="4">
    <source>
        <dbReference type="Proteomes" id="UP000321721"/>
    </source>
</evidence>
<dbReference type="SUPFAM" id="SSF53474">
    <property type="entry name" value="alpha/beta-Hydrolases"/>
    <property type="match status" value="1"/>
</dbReference>
<name>A0A5C6RUN5_9FLAO</name>
<organism evidence="3 4">
    <name type="scientific">Vicingus serpentipes</name>
    <dbReference type="NCBI Taxonomy" id="1926625"/>
    <lineage>
        <taxon>Bacteria</taxon>
        <taxon>Pseudomonadati</taxon>
        <taxon>Bacteroidota</taxon>
        <taxon>Flavobacteriia</taxon>
        <taxon>Flavobacteriales</taxon>
        <taxon>Vicingaceae</taxon>
        <taxon>Vicingus</taxon>
    </lineage>
</organism>
<dbReference type="PANTHER" id="PTHR12277:SF81">
    <property type="entry name" value="PROTEIN ABHD13"/>
    <property type="match status" value="1"/>
</dbReference>
<dbReference type="AlphaFoldDB" id="A0A5C6RUN5"/>
<feature type="domain" description="Serine aminopeptidase S33" evidence="2">
    <location>
        <begin position="71"/>
        <end position="176"/>
    </location>
</feature>
<dbReference type="Gene3D" id="3.40.50.1820">
    <property type="entry name" value="alpha/beta hydrolase"/>
    <property type="match status" value="1"/>
</dbReference>
<dbReference type="RefSeq" id="WP_147099441.1">
    <property type="nucleotide sequence ID" value="NZ_VOOS01000002.1"/>
</dbReference>
<dbReference type="Proteomes" id="UP000321721">
    <property type="component" value="Unassembled WGS sequence"/>
</dbReference>
<evidence type="ECO:0000313" key="3">
    <source>
        <dbReference type="EMBL" id="TXB66041.1"/>
    </source>
</evidence>
<gene>
    <name evidence="3" type="ORF">FRY74_05585</name>
</gene>
<accession>A0A5C6RUN5</accession>
<evidence type="ECO:0000256" key="1">
    <source>
        <dbReference type="SAM" id="Phobius"/>
    </source>
</evidence>
<feature type="transmembrane region" description="Helical" evidence="1">
    <location>
        <begin position="6"/>
        <end position="26"/>
    </location>
</feature>
<dbReference type="InterPro" id="IPR029058">
    <property type="entry name" value="AB_hydrolase_fold"/>
</dbReference>
<dbReference type="Pfam" id="PF12146">
    <property type="entry name" value="Hydrolase_4"/>
    <property type="match status" value="1"/>
</dbReference>
<protein>
    <submittedName>
        <fullName evidence="3">Lysophospholipase</fullName>
    </submittedName>
</protein>
<reference evidence="3 4" key="1">
    <citation type="submission" date="2019-08" db="EMBL/GenBank/DDBJ databases">
        <title>Genome of Vicingus serpentipes NCIMB 15042.</title>
        <authorList>
            <person name="Bowman J.P."/>
        </authorList>
    </citation>
    <scope>NUCLEOTIDE SEQUENCE [LARGE SCALE GENOMIC DNA]</scope>
    <source>
        <strain evidence="3 4">NCIMB 15042</strain>
    </source>
</reference>
<keyword evidence="1" id="KW-0812">Transmembrane</keyword>